<gene>
    <name evidence="20" type="ORF">TTEB3V08_LOCUS6327</name>
</gene>
<name>A0A7R9NW21_9NEOP</name>
<evidence type="ECO:0000256" key="3">
    <source>
        <dbReference type="ARBA" id="ARBA00022448"/>
    </source>
</evidence>
<organism evidence="20">
    <name type="scientific">Timema tahoe</name>
    <dbReference type="NCBI Taxonomy" id="61484"/>
    <lineage>
        <taxon>Eukaryota</taxon>
        <taxon>Metazoa</taxon>
        <taxon>Ecdysozoa</taxon>
        <taxon>Arthropoda</taxon>
        <taxon>Hexapoda</taxon>
        <taxon>Insecta</taxon>
        <taxon>Pterygota</taxon>
        <taxon>Neoptera</taxon>
        <taxon>Polyneoptera</taxon>
        <taxon>Phasmatodea</taxon>
        <taxon>Timematodea</taxon>
        <taxon>Timematoidea</taxon>
        <taxon>Timematidae</taxon>
        <taxon>Timema</taxon>
    </lineage>
</organism>
<feature type="compositionally biased region" description="Basic and acidic residues" evidence="17">
    <location>
        <begin position="280"/>
        <end position="302"/>
    </location>
</feature>
<dbReference type="EMBL" id="OE002217">
    <property type="protein sequence ID" value="CAD7458344.1"/>
    <property type="molecule type" value="Genomic_DNA"/>
</dbReference>
<evidence type="ECO:0000256" key="17">
    <source>
        <dbReference type="SAM" id="MobiDB-lite"/>
    </source>
</evidence>
<feature type="region of interest" description="Disordered" evidence="17">
    <location>
        <begin position="278"/>
        <end position="311"/>
    </location>
</feature>
<keyword evidence="3" id="KW-0813">Transport</keyword>
<evidence type="ECO:0000256" key="6">
    <source>
        <dbReference type="ARBA" id="ARBA00022568"/>
    </source>
</evidence>
<evidence type="ECO:0000256" key="4">
    <source>
        <dbReference type="ARBA" id="ARBA00022449"/>
    </source>
</evidence>
<comment type="similarity">
    <text evidence="2">Belongs to the Ca(2+):cation antiporter (CaCA) (TC 2.A.19) family. SLC24A subfamily.</text>
</comment>
<evidence type="ECO:0000256" key="15">
    <source>
        <dbReference type="ARBA" id="ARBA00023136"/>
    </source>
</evidence>
<keyword evidence="4" id="KW-0050">Antiport</keyword>
<accession>A0A7R9NW21</accession>
<evidence type="ECO:0000256" key="1">
    <source>
        <dbReference type="ARBA" id="ARBA00004141"/>
    </source>
</evidence>
<keyword evidence="5" id="KW-0633">Potassium transport</keyword>
<keyword evidence="7 18" id="KW-0812">Transmembrane</keyword>
<feature type="domain" description="Sodium/calcium exchanger membrane region" evidence="19">
    <location>
        <begin position="48"/>
        <end position="243"/>
    </location>
</feature>
<keyword evidence="15 18" id="KW-0472">Membrane</keyword>
<evidence type="ECO:0000256" key="11">
    <source>
        <dbReference type="ARBA" id="ARBA00022958"/>
    </source>
</evidence>
<sequence>MGRSRFESWSGRKLLWQGGNCTPPAILDFPPDLFTPEQRRAGAAVLHGVLACYLFVLLAIVCDDYFVPSIKRMCSSKSRRLNVLGMSDDVAGATFMAAATSSPELFINSVGTFITEGDIGVGTIVGSAVFNILAVPACCGLFAGQVSSRGQQGTFGGRGECGGENSGGEGRRTLKRERGWLSGTFRGEMEEVLKLDWWPLTRDCLMYGITVVVLILTLNDERVEWYEALMLVSMYILYISAMYFNTCMSDWVKGCCRGRHRHVYRKIVVTEETSPLLMTTDKDRNDSATDVEKHAEETKENNKDDEDEGESRSTSYTVTCIITVTGRSTSYNVTCIITVTGDTLGIPDSVVGITFLAAGTSVPEAVSSVIVTNQGHGSMGISNSIGSNTFDILLCLGLPWLIKSTFLPVSPGEHFVIIHSSGLEYNAISLLSTLLILYVSFASNDFKLDRKIGIVCLLIYIGFLTSASLIELNFFFLVNLPTCPM</sequence>
<evidence type="ECO:0000256" key="7">
    <source>
        <dbReference type="ARBA" id="ARBA00022692"/>
    </source>
</evidence>
<evidence type="ECO:0000313" key="20">
    <source>
        <dbReference type="EMBL" id="CAD7458344.1"/>
    </source>
</evidence>
<dbReference type="Pfam" id="PF01699">
    <property type="entry name" value="Na_Ca_ex"/>
    <property type="match status" value="2"/>
</dbReference>
<evidence type="ECO:0000256" key="5">
    <source>
        <dbReference type="ARBA" id="ARBA00022538"/>
    </source>
</evidence>
<protein>
    <recommendedName>
        <fullName evidence="19">Sodium/calcium exchanger membrane region domain-containing protein</fullName>
    </recommendedName>
</protein>
<dbReference type="GO" id="GO:0005262">
    <property type="term" value="F:calcium channel activity"/>
    <property type="evidence" value="ECO:0007669"/>
    <property type="project" value="TreeGrafter"/>
</dbReference>
<dbReference type="GO" id="GO:0015293">
    <property type="term" value="F:symporter activity"/>
    <property type="evidence" value="ECO:0007669"/>
    <property type="project" value="UniProtKB-KW"/>
</dbReference>
<keyword evidence="6" id="KW-0109">Calcium transport</keyword>
<evidence type="ECO:0000256" key="9">
    <source>
        <dbReference type="ARBA" id="ARBA00022837"/>
    </source>
</evidence>
<dbReference type="PANTHER" id="PTHR10846:SF73">
    <property type="entry name" value="SODIUM_CALCIUM EXCHANGER MEMBRANE REGION DOMAIN-CONTAINING PROTEIN"/>
    <property type="match status" value="1"/>
</dbReference>
<dbReference type="GO" id="GO:0005886">
    <property type="term" value="C:plasma membrane"/>
    <property type="evidence" value="ECO:0007669"/>
    <property type="project" value="TreeGrafter"/>
</dbReference>
<evidence type="ECO:0000256" key="12">
    <source>
        <dbReference type="ARBA" id="ARBA00022989"/>
    </source>
</evidence>
<feature type="transmembrane region" description="Helical" evidence="18">
    <location>
        <begin position="454"/>
        <end position="478"/>
    </location>
</feature>
<keyword evidence="10" id="KW-0769">Symport</keyword>
<keyword evidence="13" id="KW-0915">Sodium</keyword>
<dbReference type="Gene3D" id="1.20.1420.30">
    <property type="entry name" value="NCX, central ion-binding region"/>
    <property type="match status" value="2"/>
</dbReference>
<keyword evidence="11" id="KW-0630">Potassium</keyword>
<dbReference type="PANTHER" id="PTHR10846">
    <property type="entry name" value="SODIUM/POTASSIUM/CALCIUM EXCHANGER"/>
    <property type="match status" value="1"/>
</dbReference>
<dbReference type="AlphaFoldDB" id="A0A7R9NW21"/>
<dbReference type="InterPro" id="IPR004837">
    <property type="entry name" value="NaCa_Exmemb"/>
</dbReference>
<keyword evidence="16" id="KW-0739">Sodium transport</keyword>
<evidence type="ECO:0000259" key="19">
    <source>
        <dbReference type="Pfam" id="PF01699"/>
    </source>
</evidence>
<comment type="subcellular location">
    <subcellularLocation>
        <location evidence="1">Membrane</location>
        <topology evidence="1">Multi-pass membrane protein</topology>
    </subcellularLocation>
</comment>
<dbReference type="GO" id="GO:0006874">
    <property type="term" value="P:intracellular calcium ion homeostasis"/>
    <property type="evidence" value="ECO:0007669"/>
    <property type="project" value="TreeGrafter"/>
</dbReference>
<dbReference type="FunFam" id="1.20.1420.30:FF:000009">
    <property type="entry name" value="sodium/potassium/calcium exchanger 5 isoform X2"/>
    <property type="match status" value="1"/>
</dbReference>
<reference evidence="20" key="1">
    <citation type="submission" date="2020-11" db="EMBL/GenBank/DDBJ databases">
        <authorList>
            <person name="Tran Van P."/>
        </authorList>
    </citation>
    <scope>NUCLEOTIDE SEQUENCE</scope>
</reference>
<feature type="transmembrane region" description="Helical" evidence="18">
    <location>
        <begin position="204"/>
        <end position="219"/>
    </location>
</feature>
<proteinExistence type="inferred from homology"/>
<keyword evidence="14" id="KW-0406">Ion transport</keyword>
<feature type="transmembrane region" description="Helical" evidence="18">
    <location>
        <begin position="41"/>
        <end position="61"/>
    </location>
</feature>
<dbReference type="InterPro" id="IPR044880">
    <property type="entry name" value="NCX_ion-bd_dom_sf"/>
</dbReference>
<keyword evidence="12 18" id="KW-1133">Transmembrane helix</keyword>
<feature type="transmembrane region" description="Helical" evidence="18">
    <location>
        <begin position="119"/>
        <end position="143"/>
    </location>
</feature>
<evidence type="ECO:0000256" key="16">
    <source>
        <dbReference type="ARBA" id="ARBA00023201"/>
    </source>
</evidence>
<feature type="transmembrane region" description="Helical" evidence="18">
    <location>
        <begin position="385"/>
        <end position="402"/>
    </location>
</feature>
<evidence type="ECO:0000256" key="10">
    <source>
        <dbReference type="ARBA" id="ARBA00022847"/>
    </source>
</evidence>
<feature type="transmembrane region" description="Helical" evidence="18">
    <location>
        <begin position="422"/>
        <end position="442"/>
    </location>
</feature>
<dbReference type="GO" id="GO:0008273">
    <property type="term" value="F:calcium, potassium:sodium antiporter activity"/>
    <property type="evidence" value="ECO:0007669"/>
    <property type="project" value="TreeGrafter"/>
</dbReference>
<evidence type="ECO:0000256" key="14">
    <source>
        <dbReference type="ARBA" id="ARBA00023065"/>
    </source>
</evidence>
<keyword evidence="8" id="KW-0732">Signal</keyword>
<feature type="transmembrane region" description="Helical" evidence="18">
    <location>
        <begin position="225"/>
        <end position="244"/>
    </location>
</feature>
<dbReference type="InterPro" id="IPR004481">
    <property type="entry name" value="K/Na/Ca-exchanger"/>
</dbReference>
<evidence type="ECO:0000256" key="13">
    <source>
        <dbReference type="ARBA" id="ARBA00023053"/>
    </source>
</evidence>
<evidence type="ECO:0000256" key="8">
    <source>
        <dbReference type="ARBA" id="ARBA00022729"/>
    </source>
</evidence>
<feature type="domain" description="Sodium/calcium exchanger membrane region" evidence="19">
    <location>
        <begin position="333"/>
        <end position="465"/>
    </location>
</feature>
<evidence type="ECO:0000256" key="2">
    <source>
        <dbReference type="ARBA" id="ARBA00005364"/>
    </source>
</evidence>
<keyword evidence="9" id="KW-0106">Calcium</keyword>
<evidence type="ECO:0000256" key="18">
    <source>
        <dbReference type="SAM" id="Phobius"/>
    </source>
</evidence>